<dbReference type="SMART" id="SM00249">
    <property type="entry name" value="PHD"/>
    <property type="match status" value="1"/>
</dbReference>
<dbReference type="InterPro" id="IPR001965">
    <property type="entry name" value="Znf_PHD"/>
</dbReference>
<protein>
    <recommendedName>
        <fullName evidence="5">Zinc finger PHD-type domain-containing protein</fullName>
    </recommendedName>
</protein>
<dbReference type="SUPFAM" id="SSF57903">
    <property type="entry name" value="FYVE/PHD zinc finger"/>
    <property type="match status" value="1"/>
</dbReference>
<dbReference type="PROSITE" id="PS01359">
    <property type="entry name" value="ZF_PHD_1"/>
    <property type="match status" value="1"/>
</dbReference>
<feature type="domain" description="Zinc finger PHD-type" evidence="5">
    <location>
        <begin position="19"/>
        <end position="61"/>
    </location>
</feature>
<dbReference type="OrthoDB" id="436852at2759"/>
<keyword evidence="3" id="KW-0862">Zinc</keyword>
<dbReference type="CDD" id="cd15489">
    <property type="entry name" value="PHD_SF"/>
    <property type="match status" value="1"/>
</dbReference>
<evidence type="ECO:0000256" key="4">
    <source>
        <dbReference type="SAM" id="MobiDB-lite"/>
    </source>
</evidence>
<dbReference type="InterPro" id="IPR013083">
    <property type="entry name" value="Znf_RING/FYVE/PHD"/>
</dbReference>
<dbReference type="EMBL" id="JABANP010000118">
    <property type="protein sequence ID" value="KAF4689692.1"/>
    <property type="molecule type" value="Genomic_DNA"/>
</dbReference>
<dbReference type="Gene3D" id="3.30.40.10">
    <property type="entry name" value="Zinc/RING finger domain, C3HC4 (zinc finger)"/>
    <property type="match status" value="1"/>
</dbReference>
<evidence type="ECO:0000256" key="3">
    <source>
        <dbReference type="ARBA" id="ARBA00022833"/>
    </source>
</evidence>
<organism evidence="6 7">
    <name type="scientific">Perkinsus olseni</name>
    <name type="common">Perkinsus atlanticus</name>
    <dbReference type="NCBI Taxonomy" id="32597"/>
    <lineage>
        <taxon>Eukaryota</taxon>
        <taxon>Sar</taxon>
        <taxon>Alveolata</taxon>
        <taxon>Perkinsozoa</taxon>
        <taxon>Perkinsea</taxon>
        <taxon>Perkinsida</taxon>
        <taxon>Perkinsidae</taxon>
        <taxon>Perkinsus</taxon>
    </lineage>
</organism>
<reference evidence="6 7" key="1">
    <citation type="submission" date="2020-04" db="EMBL/GenBank/DDBJ databases">
        <title>Perkinsus olseni comparative genomics.</title>
        <authorList>
            <person name="Bogema D.R."/>
        </authorList>
    </citation>
    <scope>NUCLEOTIDE SEQUENCE [LARGE SCALE GENOMIC DNA]</scope>
    <source>
        <strain evidence="6">00978-12</strain>
    </source>
</reference>
<evidence type="ECO:0000313" key="7">
    <source>
        <dbReference type="Proteomes" id="UP000541610"/>
    </source>
</evidence>
<gene>
    <name evidence="6" type="ORF">FOZ60_001291</name>
</gene>
<evidence type="ECO:0000256" key="1">
    <source>
        <dbReference type="ARBA" id="ARBA00022723"/>
    </source>
</evidence>
<dbReference type="InterPro" id="IPR019786">
    <property type="entry name" value="Zinc_finger_PHD-type_CS"/>
</dbReference>
<feature type="compositionally biased region" description="Low complexity" evidence="4">
    <location>
        <begin position="545"/>
        <end position="813"/>
    </location>
</feature>
<keyword evidence="1" id="KW-0479">Metal-binding</keyword>
<accession>A0A7J6P0P3</accession>
<sequence length="833" mass="89433">MMEASHIHNLHVDYTIGNECGLCGTHTAEAMVMCCRCFMWFHYGCCDFQDEGGEWFCFTCRAKRARRQDWPSDHSAARRVALPVIKFIRDTGLKFMDDQHELSRAVVKAVDKLNRRRSIVQDSKNIWISGGRQDTCTDMLLALHISGSLSKEGKLVYLFEYPAYATASVTSIADEMRKSFTLYMRIKLGRILKRGLHIAKLSCMLTNQDLTAHSTVSEFRRAEEVKNRVNEFIYSQGIRLSGRTWDSHELWETLKAPLTDFINGGDRQVLLPALEVGLAGAHSTVDLSKAEEALYPTCVLAISMKDTAIAEKSLTINTVEYRAVRGLQVVPIDGQLEVDSAEFPHGEDTWRGPLIVAYERRPHQYRQCRVCLNECAPADFEISICGTCNNCTCRSCMFTHAAVRVSQGASIRCCQCNVDADLAQASVANLLREVTAFIQVLRRLNPGDLPTVQNLDAEEIVLPPGTHGVSKSSAHGILMDILGRDDDYLSTRTRVLLIRADLNLPADMPDAEVLRRGEEETARRLAAHNGLPAANLNGHHHHHQPAPAAAPANLNGNHHHQPAPAAAPANLNGNHHQPAPAAAPANLNGNHHHQPAPAAAPANLNGNHYHQPAPAAAPANLNGNHHQPAPAAAPANLNGNHHQPAPAAAPANLNGNHHHQPAPAAAPANLNGNHHQPAPAAAPANLNGNHHQPAPAAAPANLNGNHHQPAPAAAPANLNGNHHQPAPAAAPANLNGNHHHQPAPAAAPANLNGNHHHQPAPAAAPANLNGNHHHQPAPAAAPANLNGNHHQPAPAAAPANLNGNHHQPAPAAAPANLNDVQDAVLLSAYLMTA</sequence>
<feature type="region of interest" description="Disordered" evidence="4">
    <location>
        <begin position="532"/>
        <end position="813"/>
    </location>
</feature>
<keyword evidence="2" id="KW-0863">Zinc-finger</keyword>
<proteinExistence type="predicted"/>
<evidence type="ECO:0000256" key="2">
    <source>
        <dbReference type="ARBA" id="ARBA00022771"/>
    </source>
</evidence>
<name>A0A7J6P0P3_PEROL</name>
<evidence type="ECO:0000259" key="5">
    <source>
        <dbReference type="SMART" id="SM00249"/>
    </source>
</evidence>
<dbReference type="GO" id="GO:0008270">
    <property type="term" value="F:zinc ion binding"/>
    <property type="evidence" value="ECO:0007669"/>
    <property type="project" value="UniProtKB-KW"/>
</dbReference>
<dbReference type="Proteomes" id="UP000541610">
    <property type="component" value="Unassembled WGS sequence"/>
</dbReference>
<dbReference type="AlphaFoldDB" id="A0A7J6P0P3"/>
<evidence type="ECO:0000313" key="6">
    <source>
        <dbReference type="EMBL" id="KAF4689692.1"/>
    </source>
</evidence>
<comment type="caution">
    <text evidence="6">The sequence shown here is derived from an EMBL/GenBank/DDBJ whole genome shotgun (WGS) entry which is preliminary data.</text>
</comment>
<dbReference type="InterPro" id="IPR011011">
    <property type="entry name" value="Znf_FYVE_PHD"/>
</dbReference>